<keyword evidence="5" id="KW-0479">Metal-binding</keyword>
<organism evidence="10 11">
    <name type="scientific">Olea europaea subsp. europaea</name>
    <dbReference type="NCBI Taxonomy" id="158383"/>
    <lineage>
        <taxon>Eukaryota</taxon>
        <taxon>Viridiplantae</taxon>
        <taxon>Streptophyta</taxon>
        <taxon>Embryophyta</taxon>
        <taxon>Tracheophyta</taxon>
        <taxon>Spermatophyta</taxon>
        <taxon>Magnoliopsida</taxon>
        <taxon>eudicotyledons</taxon>
        <taxon>Gunneridae</taxon>
        <taxon>Pentapetalae</taxon>
        <taxon>asterids</taxon>
        <taxon>lamiids</taxon>
        <taxon>Lamiales</taxon>
        <taxon>Oleaceae</taxon>
        <taxon>Oleeae</taxon>
        <taxon>Olea</taxon>
    </lineage>
</organism>
<dbReference type="InterPro" id="IPR036396">
    <property type="entry name" value="Cyt_P450_sf"/>
</dbReference>
<evidence type="ECO:0000256" key="3">
    <source>
        <dbReference type="ARBA" id="ARBA00010617"/>
    </source>
</evidence>
<dbReference type="GO" id="GO:0016020">
    <property type="term" value="C:membrane"/>
    <property type="evidence" value="ECO:0007669"/>
    <property type="project" value="UniProtKB-SubCell"/>
</dbReference>
<gene>
    <name evidence="10" type="ORF">OLEA9_A094774</name>
</gene>
<evidence type="ECO:0000256" key="8">
    <source>
        <dbReference type="ARBA" id="ARBA00023033"/>
    </source>
</evidence>
<evidence type="ECO:0000256" key="2">
    <source>
        <dbReference type="ARBA" id="ARBA00004167"/>
    </source>
</evidence>
<dbReference type="InterPro" id="IPR002401">
    <property type="entry name" value="Cyt_P450_E_grp-I"/>
</dbReference>
<comment type="cofactor">
    <cofactor evidence="1">
        <name>heme</name>
        <dbReference type="ChEBI" id="CHEBI:30413"/>
    </cofactor>
</comment>
<dbReference type="Proteomes" id="UP000594638">
    <property type="component" value="Unassembled WGS sequence"/>
</dbReference>
<dbReference type="PANTHER" id="PTHR47944:SF4">
    <property type="entry name" value="OS09G0441700 PROTEIN"/>
    <property type="match status" value="1"/>
</dbReference>
<evidence type="ECO:0000256" key="4">
    <source>
        <dbReference type="ARBA" id="ARBA00022617"/>
    </source>
</evidence>
<comment type="similarity">
    <text evidence="3">Belongs to the cytochrome P450 family.</text>
</comment>
<evidence type="ECO:0000256" key="6">
    <source>
        <dbReference type="ARBA" id="ARBA00023002"/>
    </source>
</evidence>
<dbReference type="PRINTS" id="PR00463">
    <property type="entry name" value="EP450I"/>
</dbReference>
<comment type="subcellular location">
    <subcellularLocation>
        <location evidence="2">Membrane</location>
        <topology evidence="2">Single-pass membrane protein</topology>
    </subcellularLocation>
</comment>
<dbReference type="OrthoDB" id="2789670at2759"/>
<dbReference type="Pfam" id="PF00067">
    <property type="entry name" value="p450"/>
    <property type="match status" value="1"/>
</dbReference>
<comment type="caution">
    <text evidence="10">The sequence shown here is derived from an EMBL/GenBank/DDBJ whole genome shotgun (WGS) entry which is preliminary data.</text>
</comment>
<dbReference type="GO" id="GO:0005506">
    <property type="term" value="F:iron ion binding"/>
    <property type="evidence" value="ECO:0007669"/>
    <property type="project" value="InterPro"/>
</dbReference>
<evidence type="ECO:0000256" key="1">
    <source>
        <dbReference type="ARBA" id="ARBA00001971"/>
    </source>
</evidence>
<dbReference type="InterPro" id="IPR001128">
    <property type="entry name" value="Cyt_P450"/>
</dbReference>
<dbReference type="AlphaFoldDB" id="A0A8S0SA11"/>
<sequence>MSFTMFFLTSAFLLSCMFIFLSINGKISSQSNKPPLPPNPFSWPIVGNLPEVYTNKPVFKWVEGVMEKLKTSIACIRLGRVHVIVVVSPELAREFLHKHDSIFVSRPITMATEHATRGFLATGLSSWGEQWKKMRRLVTHELFSPTRLRWLLNKRNEETDNLVYYIFKRCNNPDGSVINLRLPLTHYGPNVTNKTTFSRRFFGEGEENGGPGFEEKQHIQALYTVLKHTFAFCISDYIPWLRGLDIDGHEKNVRSSMNIFDKYHDPIIEDRIKQWEDGKRKEVEDLLDIMITLKDESGKPLLSLDEIKAQISFFFGVDGPAAGAEWALAETINQPEILQKAIEEIDRVVGKDRWIQESDVHQLNYLKACAREAFRLHPHVPFNLPHLSLEDIEVGSYFIPKGSHVLLSCTGLGQSLGTLLAIMALGRLIQGFTWSVPPSEEKIDLFTLEELTLAKPLHAHARPRMDEATYPVAPP</sequence>
<accession>A0A8S0SA11</accession>
<keyword evidence="7" id="KW-0408">Iron</keyword>
<evidence type="ECO:0000256" key="9">
    <source>
        <dbReference type="SAM" id="SignalP"/>
    </source>
</evidence>
<keyword evidence="9" id="KW-0732">Signal</keyword>
<dbReference type="GO" id="GO:0020037">
    <property type="term" value="F:heme binding"/>
    <property type="evidence" value="ECO:0007669"/>
    <property type="project" value="InterPro"/>
</dbReference>
<protein>
    <submittedName>
        <fullName evidence="10">Phenylalanine N-monooxygenase</fullName>
    </submittedName>
</protein>
<proteinExistence type="inferred from homology"/>
<keyword evidence="8" id="KW-0503">Monooxygenase</keyword>
<dbReference type="SUPFAM" id="SSF48264">
    <property type="entry name" value="Cytochrome P450"/>
    <property type="match status" value="1"/>
</dbReference>
<dbReference type="PANTHER" id="PTHR47944">
    <property type="entry name" value="CYTOCHROME P450 98A9"/>
    <property type="match status" value="1"/>
</dbReference>
<keyword evidence="11" id="KW-1185">Reference proteome</keyword>
<dbReference type="Gene3D" id="1.10.630.10">
    <property type="entry name" value="Cytochrome P450"/>
    <property type="match status" value="1"/>
</dbReference>
<keyword evidence="6" id="KW-0560">Oxidoreductase</keyword>
<dbReference type="GO" id="GO:0044550">
    <property type="term" value="P:secondary metabolite biosynthetic process"/>
    <property type="evidence" value="ECO:0007669"/>
    <property type="project" value="UniProtKB-ARBA"/>
</dbReference>
<evidence type="ECO:0000256" key="5">
    <source>
        <dbReference type="ARBA" id="ARBA00022723"/>
    </source>
</evidence>
<evidence type="ECO:0000313" key="11">
    <source>
        <dbReference type="Proteomes" id="UP000594638"/>
    </source>
</evidence>
<keyword evidence="4" id="KW-0349">Heme</keyword>
<feature type="chain" id="PRO_5035897742" evidence="9">
    <location>
        <begin position="30"/>
        <end position="475"/>
    </location>
</feature>
<feature type="signal peptide" evidence="9">
    <location>
        <begin position="1"/>
        <end position="29"/>
    </location>
</feature>
<dbReference type="GO" id="GO:0016705">
    <property type="term" value="F:oxidoreductase activity, acting on paired donors, with incorporation or reduction of molecular oxygen"/>
    <property type="evidence" value="ECO:0007669"/>
    <property type="project" value="InterPro"/>
</dbReference>
<dbReference type="Gramene" id="OE9A094774T1">
    <property type="protein sequence ID" value="OE9A094774C1"/>
    <property type="gene ID" value="OE9A094774"/>
</dbReference>
<evidence type="ECO:0000256" key="7">
    <source>
        <dbReference type="ARBA" id="ARBA00023004"/>
    </source>
</evidence>
<reference evidence="10 11" key="1">
    <citation type="submission" date="2019-12" db="EMBL/GenBank/DDBJ databases">
        <authorList>
            <person name="Alioto T."/>
            <person name="Alioto T."/>
            <person name="Gomez Garrido J."/>
        </authorList>
    </citation>
    <scope>NUCLEOTIDE SEQUENCE [LARGE SCALE GENOMIC DNA]</scope>
</reference>
<dbReference type="EMBL" id="CACTIH010004050">
    <property type="protein sequence ID" value="CAA2989035.1"/>
    <property type="molecule type" value="Genomic_DNA"/>
</dbReference>
<dbReference type="GO" id="GO:0004497">
    <property type="term" value="F:monooxygenase activity"/>
    <property type="evidence" value="ECO:0007669"/>
    <property type="project" value="UniProtKB-KW"/>
</dbReference>
<evidence type="ECO:0000313" key="10">
    <source>
        <dbReference type="EMBL" id="CAA2989035.1"/>
    </source>
</evidence>
<name>A0A8S0SA11_OLEEU</name>